<sequence>MHPSCHLTVLILCQVEAGEPWTELSVEKRLDEYRGRQDKYRGRSFNPIVGFGPNGAVIHYKASEATNARINASSLLLIDSGGQYLDGSTDVTRTMHYGEPTDFMRETYTRVLMGVIDLGKVVFKKGATDSRLDILARRHLYEVGLDYLHGTGHGIGVFLQIHEGQNK</sequence>
<evidence type="ECO:0000256" key="1">
    <source>
        <dbReference type="SAM" id="SignalP"/>
    </source>
</evidence>
<dbReference type="OrthoDB" id="9995434at2759"/>
<dbReference type="InterPro" id="IPR000994">
    <property type="entry name" value="Pept_M24"/>
</dbReference>
<keyword evidence="4" id="KW-1185">Reference proteome</keyword>
<accession>A0A6A4WL62</accession>
<dbReference type="InterPro" id="IPR036005">
    <property type="entry name" value="Creatinase/aminopeptidase-like"/>
</dbReference>
<evidence type="ECO:0000313" key="3">
    <source>
        <dbReference type="EMBL" id="KAF0307605.1"/>
    </source>
</evidence>
<feature type="domain" description="Peptidase M24" evidence="2">
    <location>
        <begin position="12"/>
        <end position="164"/>
    </location>
</feature>
<name>A0A6A4WL62_AMPAM</name>
<organism evidence="3 4">
    <name type="scientific">Amphibalanus amphitrite</name>
    <name type="common">Striped barnacle</name>
    <name type="synonym">Balanus amphitrite</name>
    <dbReference type="NCBI Taxonomy" id="1232801"/>
    <lineage>
        <taxon>Eukaryota</taxon>
        <taxon>Metazoa</taxon>
        <taxon>Ecdysozoa</taxon>
        <taxon>Arthropoda</taxon>
        <taxon>Crustacea</taxon>
        <taxon>Multicrustacea</taxon>
        <taxon>Cirripedia</taxon>
        <taxon>Thoracica</taxon>
        <taxon>Thoracicalcarea</taxon>
        <taxon>Balanomorpha</taxon>
        <taxon>Balanoidea</taxon>
        <taxon>Balanidae</taxon>
        <taxon>Amphibalaninae</taxon>
        <taxon>Amphibalanus</taxon>
    </lineage>
</organism>
<dbReference type="Pfam" id="PF00557">
    <property type="entry name" value="Peptidase_M24"/>
    <property type="match status" value="1"/>
</dbReference>
<dbReference type="AlphaFoldDB" id="A0A6A4WL62"/>
<proteinExistence type="predicted"/>
<gene>
    <name evidence="3" type="primary">ampp_0</name>
    <name evidence="3" type="ORF">FJT64_021095</name>
</gene>
<keyword evidence="3" id="KW-0378">Hydrolase</keyword>
<dbReference type="InterPro" id="IPR050422">
    <property type="entry name" value="X-Pro_aminopeptidase_P"/>
</dbReference>
<evidence type="ECO:0000259" key="2">
    <source>
        <dbReference type="Pfam" id="PF00557"/>
    </source>
</evidence>
<evidence type="ECO:0000313" key="4">
    <source>
        <dbReference type="Proteomes" id="UP000440578"/>
    </source>
</evidence>
<keyword evidence="1" id="KW-0732">Signal</keyword>
<dbReference type="SUPFAM" id="SSF55920">
    <property type="entry name" value="Creatinase/aminopeptidase"/>
    <property type="match status" value="1"/>
</dbReference>
<reference evidence="3 4" key="1">
    <citation type="submission" date="2019-07" db="EMBL/GenBank/DDBJ databases">
        <title>Draft genome assembly of a fouling barnacle, Amphibalanus amphitrite (Darwin, 1854): The first reference genome for Thecostraca.</title>
        <authorList>
            <person name="Kim W."/>
        </authorList>
    </citation>
    <scope>NUCLEOTIDE SEQUENCE [LARGE SCALE GENOMIC DNA]</scope>
    <source>
        <strain evidence="3">SNU_AA5</strain>
        <tissue evidence="3">Soma without cirri and trophi</tissue>
    </source>
</reference>
<keyword evidence="3" id="KW-0031">Aminopeptidase</keyword>
<feature type="signal peptide" evidence="1">
    <location>
        <begin position="1"/>
        <end position="17"/>
    </location>
</feature>
<keyword evidence="3" id="KW-0645">Protease</keyword>
<dbReference type="GO" id="GO:0004177">
    <property type="term" value="F:aminopeptidase activity"/>
    <property type="evidence" value="ECO:0007669"/>
    <property type="project" value="UniProtKB-KW"/>
</dbReference>
<protein>
    <submittedName>
        <fullName evidence="3">Putative Xaa-Pro aminopeptidase P</fullName>
    </submittedName>
</protein>
<comment type="caution">
    <text evidence="3">The sequence shown here is derived from an EMBL/GenBank/DDBJ whole genome shotgun (WGS) entry which is preliminary data.</text>
</comment>
<dbReference type="EMBL" id="VIIS01000557">
    <property type="protein sequence ID" value="KAF0307605.1"/>
    <property type="molecule type" value="Genomic_DNA"/>
</dbReference>
<dbReference type="Gene3D" id="3.90.230.10">
    <property type="entry name" value="Creatinase/methionine aminopeptidase superfamily"/>
    <property type="match status" value="1"/>
</dbReference>
<feature type="chain" id="PRO_5025482617" evidence="1">
    <location>
        <begin position="18"/>
        <end position="167"/>
    </location>
</feature>
<dbReference type="Proteomes" id="UP000440578">
    <property type="component" value="Unassembled WGS sequence"/>
</dbReference>
<dbReference type="PANTHER" id="PTHR43763">
    <property type="entry name" value="XAA-PRO AMINOPEPTIDASE 1"/>
    <property type="match status" value="1"/>
</dbReference>
<dbReference type="PANTHER" id="PTHR43763:SF6">
    <property type="entry name" value="XAA-PRO AMINOPEPTIDASE 1"/>
    <property type="match status" value="1"/>
</dbReference>